<organism evidence="2 3">
    <name type="scientific">Prorocentrum cordatum</name>
    <dbReference type="NCBI Taxonomy" id="2364126"/>
    <lineage>
        <taxon>Eukaryota</taxon>
        <taxon>Sar</taxon>
        <taxon>Alveolata</taxon>
        <taxon>Dinophyceae</taxon>
        <taxon>Prorocentrales</taxon>
        <taxon>Prorocentraceae</taxon>
        <taxon>Prorocentrum</taxon>
    </lineage>
</organism>
<gene>
    <name evidence="2" type="ORF">PCOR1329_LOCUS51921</name>
</gene>
<feature type="region of interest" description="Disordered" evidence="1">
    <location>
        <begin position="200"/>
        <end position="225"/>
    </location>
</feature>
<evidence type="ECO:0000256" key="1">
    <source>
        <dbReference type="SAM" id="MobiDB-lite"/>
    </source>
</evidence>
<accession>A0ABN9UV77</accession>
<name>A0ABN9UV77_9DINO</name>
<sequence length="261" mass="27820">MRNVVRQVKPRVHHCQRGRPLLATCHKPHQLVPSSAVLGDDRSCGGHCRSGGGRAPDPAKPAPAPPPYTRGLAWLGRVGRRPFLRPPLPLRRPLRSGGRAGHRVPAPAAPAATPLAPVPAGLPRATVLGGGRSRGGCCTALAAAARRPFAEPAAAATPPESMPRGSAQLGRPGRRHQLRRLLPGVSFAQRRELPHCRAPPRWQVVGSDGGVDSAAATGPEARGASGYRQHCGMQPAVAQRWQTCSVLWWQRLKQRAWINAV</sequence>
<feature type="region of interest" description="Disordered" evidence="1">
    <location>
        <begin position="48"/>
        <end position="72"/>
    </location>
</feature>
<feature type="compositionally biased region" description="Low complexity" evidence="1">
    <location>
        <begin position="104"/>
        <end position="118"/>
    </location>
</feature>
<feature type="region of interest" description="Disordered" evidence="1">
    <location>
        <begin position="151"/>
        <end position="173"/>
    </location>
</feature>
<proteinExistence type="predicted"/>
<protein>
    <submittedName>
        <fullName evidence="2">Uncharacterized protein</fullName>
    </submittedName>
</protein>
<feature type="region of interest" description="Disordered" evidence="1">
    <location>
        <begin position="84"/>
        <end position="118"/>
    </location>
</feature>
<dbReference type="Proteomes" id="UP001189429">
    <property type="component" value="Unassembled WGS sequence"/>
</dbReference>
<keyword evidence="3" id="KW-1185">Reference proteome</keyword>
<feature type="compositionally biased region" description="Pro residues" evidence="1">
    <location>
        <begin position="58"/>
        <end position="68"/>
    </location>
</feature>
<comment type="caution">
    <text evidence="2">The sequence shown here is derived from an EMBL/GenBank/DDBJ whole genome shotgun (WGS) entry which is preliminary data.</text>
</comment>
<dbReference type="EMBL" id="CAUYUJ010016314">
    <property type="protein sequence ID" value="CAK0863897.1"/>
    <property type="molecule type" value="Genomic_DNA"/>
</dbReference>
<evidence type="ECO:0000313" key="2">
    <source>
        <dbReference type="EMBL" id="CAK0863897.1"/>
    </source>
</evidence>
<reference evidence="2" key="1">
    <citation type="submission" date="2023-10" db="EMBL/GenBank/DDBJ databases">
        <authorList>
            <person name="Chen Y."/>
            <person name="Shah S."/>
            <person name="Dougan E. K."/>
            <person name="Thang M."/>
            <person name="Chan C."/>
        </authorList>
    </citation>
    <scope>NUCLEOTIDE SEQUENCE [LARGE SCALE GENOMIC DNA]</scope>
</reference>
<evidence type="ECO:0000313" key="3">
    <source>
        <dbReference type="Proteomes" id="UP001189429"/>
    </source>
</evidence>